<dbReference type="EMBL" id="KZ679675">
    <property type="protein sequence ID" value="PTB61201.1"/>
    <property type="molecule type" value="Genomic_DNA"/>
</dbReference>
<feature type="compositionally biased region" description="Pro residues" evidence="1">
    <location>
        <begin position="48"/>
        <end position="58"/>
    </location>
</feature>
<dbReference type="Proteomes" id="UP000241690">
    <property type="component" value="Unassembled WGS sequence"/>
</dbReference>
<name>A0A2T4AVX9_TRIHA</name>
<dbReference type="AlphaFoldDB" id="A0A2T4AVX9"/>
<organism evidence="2 3">
    <name type="scientific">Trichoderma harzianum CBS 226.95</name>
    <dbReference type="NCBI Taxonomy" id="983964"/>
    <lineage>
        <taxon>Eukaryota</taxon>
        <taxon>Fungi</taxon>
        <taxon>Dikarya</taxon>
        <taxon>Ascomycota</taxon>
        <taxon>Pezizomycotina</taxon>
        <taxon>Sordariomycetes</taxon>
        <taxon>Hypocreomycetidae</taxon>
        <taxon>Hypocreales</taxon>
        <taxon>Hypocreaceae</taxon>
        <taxon>Trichoderma</taxon>
    </lineage>
</organism>
<evidence type="ECO:0000313" key="2">
    <source>
        <dbReference type="EMBL" id="PTB61201.1"/>
    </source>
</evidence>
<evidence type="ECO:0000313" key="3">
    <source>
        <dbReference type="Proteomes" id="UP000241690"/>
    </source>
</evidence>
<feature type="compositionally biased region" description="Basic and acidic residues" evidence="1">
    <location>
        <begin position="78"/>
        <end position="87"/>
    </location>
</feature>
<proteinExistence type="predicted"/>
<keyword evidence="3" id="KW-1185">Reference proteome</keyword>
<protein>
    <submittedName>
        <fullName evidence="2">Uncharacterized protein</fullName>
    </submittedName>
</protein>
<accession>A0A2T4AVX9</accession>
<feature type="compositionally biased region" description="Basic residues" evidence="1">
    <location>
        <begin position="118"/>
        <end position="127"/>
    </location>
</feature>
<evidence type="ECO:0000256" key="1">
    <source>
        <dbReference type="SAM" id="MobiDB-lite"/>
    </source>
</evidence>
<reference evidence="2 3" key="1">
    <citation type="submission" date="2016-07" db="EMBL/GenBank/DDBJ databases">
        <title>Multiple horizontal gene transfer events from other fungi enriched the ability of initially mycotrophic Trichoderma (Ascomycota) to feed on dead plant biomass.</title>
        <authorList>
            <consortium name="DOE Joint Genome Institute"/>
            <person name="Aerts A."/>
            <person name="Atanasova L."/>
            <person name="Chenthamara K."/>
            <person name="Zhang J."/>
            <person name="Grujic M."/>
            <person name="Henrissat B."/>
            <person name="Kuo A."/>
            <person name="Salamov A."/>
            <person name="Lipzen A."/>
            <person name="Labutti K."/>
            <person name="Barry K."/>
            <person name="Miao Y."/>
            <person name="Rahimi M.J."/>
            <person name="Shen Q."/>
            <person name="Grigoriev I.V."/>
            <person name="Kubicek C.P."/>
            <person name="Druzhinina I.S."/>
        </authorList>
    </citation>
    <scope>NUCLEOTIDE SEQUENCE [LARGE SCALE GENOMIC DNA]</scope>
    <source>
        <strain evidence="2 3">CBS 226.95</strain>
    </source>
</reference>
<gene>
    <name evidence="2" type="ORF">M431DRAFT_503353</name>
</gene>
<dbReference type="RefSeq" id="XP_024780878.1">
    <property type="nucleotide sequence ID" value="XM_024918293.1"/>
</dbReference>
<dbReference type="GeneID" id="36626862"/>
<feature type="region of interest" description="Disordered" evidence="1">
    <location>
        <begin position="18"/>
        <end position="127"/>
    </location>
</feature>
<sequence length="127" mass="14160">MAPLSRKKKSVIVLAALSRHGTVSCKGGEYTSAETPRKKKHQRSEPIPSSPPLLPVPVPVHSKERNKLRGRRQQTPPEAEREKKETNDLLTPFSPGPDRQNGPSPACSRVTRNGPLQTRKRHLPPFH</sequence>